<gene>
    <name evidence="1" type="ORF">PH603_11510</name>
</gene>
<proteinExistence type="predicted"/>
<name>A0AAF0BKN6_9PROT</name>
<dbReference type="RefSeq" id="WP_289502674.1">
    <property type="nucleotide sequence ID" value="NZ_CP116805.1"/>
</dbReference>
<dbReference type="Proteomes" id="UP001217500">
    <property type="component" value="Chromosome"/>
</dbReference>
<accession>A0AAF0BKN6</accession>
<dbReference type="PANTHER" id="PTHR43737">
    <property type="entry name" value="BLL7424 PROTEIN"/>
    <property type="match status" value="1"/>
</dbReference>
<sequence length="389" mass="40653">MREDALLNRRRFLALTGATAALTLFSPHLMANEPGEAPRFVFLLLRGGMDGLSAVPMLADPAFAGLRGVLAEEETAGLPLDGGFALHPKLATLHALYGAKEATIFHAVAGPYRSRSHFDAQDMLEQGIAAPATSDGFLARMINNDGATKAVALAETMPLALRGGERATSWAPTLIPEASPDILDRLDDLYAGDALLEAALQQMLENEAVGSGMGGKMNGGRGNIVTLAESAARFLTVEGGPNVAMLEFGGWDTHTGQTARLNRQFAALDQAIAALKAGLGATWQRTAIIVATEFGRTAAVNGTRGTDHGTAGAAFLFGGAVDGGRVIADWPGLGGAMLYEGRDLMPTLDLRAILKGVMADHMKVAGPKLDLDIFPDSGTVKPLSSLIRA</sequence>
<dbReference type="AlphaFoldDB" id="A0AAF0BKN6"/>
<protein>
    <submittedName>
        <fullName evidence="1">DUF1501 domain-containing protein</fullName>
    </submittedName>
</protein>
<dbReference type="Pfam" id="PF07394">
    <property type="entry name" value="DUF1501"/>
    <property type="match status" value="1"/>
</dbReference>
<dbReference type="InterPro" id="IPR006311">
    <property type="entry name" value="TAT_signal"/>
</dbReference>
<reference evidence="1" key="1">
    <citation type="submission" date="2023-01" db="EMBL/GenBank/DDBJ databases">
        <title>The genome sequence of Kordiimonadaceae bacterium 6D33.</title>
        <authorList>
            <person name="Liu Y."/>
        </authorList>
    </citation>
    <scope>NUCLEOTIDE SEQUENCE</scope>
    <source>
        <strain evidence="1">6D33</strain>
    </source>
</reference>
<keyword evidence="2" id="KW-1185">Reference proteome</keyword>
<dbReference type="InterPro" id="IPR010869">
    <property type="entry name" value="DUF1501"/>
</dbReference>
<evidence type="ECO:0000313" key="1">
    <source>
        <dbReference type="EMBL" id="WCL53162.1"/>
    </source>
</evidence>
<dbReference type="KEGG" id="gso:PH603_11510"/>
<organism evidence="1 2">
    <name type="scientific">Gimibacter soli</name>
    <dbReference type="NCBI Taxonomy" id="3024400"/>
    <lineage>
        <taxon>Bacteria</taxon>
        <taxon>Pseudomonadati</taxon>
        <taxon>Pseudomonadota</taxon>
        <taxon>Alphaproteobacteria</taxon>
        <taxon>Kordiimonadales</taxon>
        <taxon>Temperatibacteraceae</taxon>
        <taxon>Gimibacter</taxon>
    </lineage>
</organism>
<evidence type="ECO:0000313" key="2">
    <source>
        <dbReference type="Proteomes" id="UP001217500"/>
    </source>
</evidence>
<dbReference type="EMBL" id="CP116805">
    <property type="protein sequence ID" value="WCL53162.1"/>
    <property type="molecule type" value="Genomic_DNA"/>
</dbReference>
<dbReference type="PANTHER" id="PTHR43737:SF1">
    <property type="entry name" value="DUF1501 DOMAIN-CONTAINING PROTEIN"/>
    <property type="match status" value="1"/>
</dbReference>
<dbReference type="PROSITE" id="PS51318">
    <property type="entry name" value="TAT"/>
    <property type="match status" value="1"/>
</dbReference>